<evidence type="ECO:0000256" key="12">
    <source>
        <dbReference type="HAMAP-Rule" id="MF_00974"/>
    </source>
</evidence>
<keyword evidence="6 12" id="KW-0479">Metal-binding</keyword>
<dbReference type="InterPro" id="IPR050219">
    <property type="entry name" value="DnaG_primase"/>
</dbReference>
<evidence type="ECO:0000256" key="5">
    <source>
        <dbReference type="ARBA" id="ARBA00022705"/>
    </source>
</evidence>
<dbReference type="InterPro" id="IPR019475">
    <property type="entry name" value="DNA_primase_DnaB-bd"/>
</dbReference>
<evidence type="ECO:0000256" key="6">
    <source>
        <dbReference type="ARBA" id="ARBA00022723"/>
    </source>
</evidence>
<dbReference type="GO" id="GO:1990077">
    <property type="term" value="C:primosome complex"/>
    <property type="evidence" value="ECO:0007669"/>
    <property type="project" value="UniProtKB-KW"/>
</dbReference>
<dbReference type="Gene3D" id="3.90.980.10">
    <property type="entry name" value="DNA primase, catalytic core, N-terminal domain"/>
    <property type="match status" value="1"/>
</dbReference>
<keyword evidence="2 12" id="KW-0639">Primosome</keyword>
<dbReference type="PROSITE" id="PS50880">
    <property type="entry name" value="TOPRIM"/>
    <property type="match status" value="1"/>
</dbReference>
<keyword evidence="4 12" id="KW-0548">Nucleotidyltransferase</keyword>
<dbReference type="InterPro" id="IPR030846">
    <property type="entry name" value="DnaG_bac"/>
</dbReference>
<dbReference type="Gene3D" id="3.40.1360.10">
    <property type="match status" value="1"/>
</dbReference>
<dbReference type="PANTHER" id="PTHR30313:SF2">
    <property type="entry name" value="DNA PRIMASE"/>
    <property type="match status" value="1"/>
</dbReference>
<comment type="caution">
    <text evidence="16">The sequence shown here is derived from an EMBL/GenBank/DDBJ whole genome shotgun (WGS) entry which is preliminary data.</text>
</comment>
<keyword evidence="11 12" id="KW-0804">Transcription</keyword>
<evidence type="ECO:0000256" key="8">
    <source>
        <dbReference type="ARBA" id="ARBA00022833"/>
    </source>
</evidence>
<dbReference type="GO" id="GO:0000428">
    <property type="term" value="C:DNA-directed RNA polymerase complex"/>
    <property type="evidence" value="ECO:0007669"/>
    <property type="project" value="UniProtKB-KW"/>
</dbReference>
<keyword evidence="8 12" id="KW-0862">Zinc</keyword>
<evidence type="ECO:0000313" key="16">
    <source>
        <dbReference type="EMBL" id="RBW70518.1"/>
    </source>
</evidence>
<comment type="catalytic activity">
    <reaction evidence="12">
        <text>ssDNA + n NTP = ssDNA/pppN(pN)n-1 hybrid + (n-1) diphosphate.</text>
        <dbReference type="EC" id="2.7.7.101"/>
    </reaction>
</comment>
<dbReference type="GO" id="GO:0005737">
    <property type="term" value="C:cytoplasm"/>
    <property type="evidence" value="ECO:0007669"/>
    <property type="project" value="TreeGrafter"/>
</dbReference>
<dbReference type="CDD" id="cd03364">
    <property type="entry name" value="TOPRIM_DnaG_primases"/>
    <property type="match status" value="1"/>
</dbReference>
<accession>A0A366XY73</accession>
<dbReference type="SUPFAM" id="SSF57783">
    <property type="entry name" value="Zinc beta-ribbon"/>
    <property type="match status" value="1"/>
</dbReference>
<keyword evidence="10 12" id="KW-0238">DNA-binding</keyword>
<feature type="domain" description="Toprim" evidence="15">
    <location>
        <begin position="262"/>
        <end position="341"/>
    </location>
</feature>
<dbReference type="SUPFAM" id="SSF56731">
    <property type="entry name" value="DNA primase core"/>
    <property type="match status" value="1"/>
</dbReference>
<protein>
    <recommendedName>
        <fullName evidence="12 13">DNA primase</fullName>
        <ecNumber evidence="12">2.7.7.101</ecNumber>
    </recommendedName>
</protein>
<gene>
    <name evidence="12" type="primary">dnaG</name>
    <name evidence="16" type="ORF">DS031_05695</name>
</gene>
<dbReference type="EC" id="2.7.7.101" evidence="12"/>
<evidence type="ECO:0000256" key="14">
    <source>
        <dbReference type="PIRSR" id="PIRSR002811-1"/>
    </source>
</evidence>
<dbReference type="GO" id="GO:0003899">
    <property type="term" value="F:DNA-directed RNA polymerase activity"/>
    <property type="evidence" value="ECO:0007669"/>
    <property type="project" value="UniProtKB-UniRule"/>
</dbReference>
<reference evidence="16 17" key="1">
    <citation type="submission" date="2018-07" db="EMBL/GenBank/DDBJ databases">
        <title>Lottiidibacillus patelloidae gen. nov., sp. nov., isolated from the intestinal tract of a marine limpet and the reclassification of B. taeanensis BH030017T, B. algicola KMM 3737T and B. hwajinpoensis SW-72T as genus Lottiidibacillus.</title>
        <authorList>
            <person name="Liu R."/>
            <person name="Huang Z."/>
        </authorList>
    </citation>
    <scope>NUCLEOTIDE SEQUENCE [LARGE SCALE GENOMIC DNA]</scope>
    <source>
        <strain evidence="16 17">BH030017</strain>
    </source>
</reference>
<dbReference type="GO" id="GO:0003677">
    <property type="term" value="F:DNA binding"/>
    <property type="evidence" value="ECO:0007669"/>
    <property type="project" value="UniProtKB-KW"/>
</dbReference>
<dbReference type="Pfam" id="PF10410">
    <property type="entry name" value="DnaB_bind"/>
    <property type="match status" value="1"/>
</dbReference>
<dbReference type="InterPro" id="IPR016136">
    <property type="entry name" value="DNA_helicase_N/primase_C"/>
</dbReference>
<dbReference type="FunFam" id="3.90.980.10:FF:000001">
    <property type="entry name" value="DNA primase"/>
    <property type="match status" value="1"/>
</dbReference>
<dbReference type="SMART" id="SM00400">
    <property type="entry name" value="ZnF_CHCC"/>
    <property type="match status" value="1"/>
</dbReference>
<dbReference type="NCBIfam" id="TIGR01391">
    <property type="entry name" value="dnaG"/>
    <property type="match status" value="1"/>
</dbReference>
<evidence type="ECO:0000313" key="17">
    <source>
        <dbReference type="Proteomes" id="UP000253314"/>
    </source>
</evidence>
<evidence type="ECO:0000256" key="4">
    <source>
        <dbReference type="ARBA" id="ARBA00022695"/>
    </source>
</evidence>
<dbReference type="GO" id="GO:0008270">
    <property type="term" value="F:zinc ion binding"/>
    <property type="evidence" value="ECO:0007669"/>
    <property type="project" value="UniProtKB-UniRule"/>
</dbReference>
<dbReference type="PIRSF" id="PIRSF002811">
    <property type="entry name" value="DnaG"/>
    <property type="match status" value="1"/>
</dbReference>
<keyword evidence="17" id="KW-1185">Reference proteome</keyword>
<dbReference type="Pfam" id="PF08275">
    <property type="entry name" value="DNAG_N"/>
    <property type="match status" value="1"/>
</dbReference>
<evidence type="ECO:0000256" key="3">
    <source>
        <dbReference type="ARBA" id="ARBA00022679"/>
    </source>
</evidence>
<keyword evidence="1 12" id="KW-0240">DNA-directed RNA polymerase</keyword>
<evidence type="ECO:0000256" key="11">
    <source>
        <dbReference type="ARBA" id="ARBA00023163"/>
    </source>
</evidence>
<dbReference type="AlphaFoldDB" id="A0A366XY73"/>
<dbReference type="GO" id="GO:0006269">
    <property type="term" value="P:DNA replication, synthesis of primer"/>
    <property type="evidence" value="ECO:0007669"/>
    <property type="project" value="UniProtKB-UniRule"/>
</dbReference>
<comment type="similarity">
    <text evidence="12 13">Belongs to the DnaG primase family.</text>
</comment>
<dbReference type="InterPro" id="IPR002694">
    <property type="entry name" value="Znf_CHC2"/>
</dbReference>
<evidence type="ECO:0000256" key="7">
    <source>
        <dbReference type="ARBA" id="ARBA00022771"/>
    </source>
</evidence>
<keyword evidence="3 12" id="KW-0808">Transferase</keyword>
<evidence type="ECO:0000256" key="13">
    <source>
        <dbReference type="PIRNR" id="PIRNR002811"/>
    </source>
</evidence>
<dbReference type="Pfam" id="PF01807">
    <property type="entry name" value="Zn_ribbon_DnaG"/>
    <property type="match status" value="1"/>
</dbReference>
<evidence type="ECO:0000256" key="1">
    <source>
        <dbReference type="ARBA" id="ARBA00022478"/>
    </source>
</evidence>
<dbReference type="PANTHER" id="PTHR30313">
    <property type="entry name" value="DNA PRIMASE"/>
    <property type="match status" value="1"/>
</dbReference>
<dbReference type="HAMAP" id="MF_00974">
    <property type="entry name" value="DNA_primase_DnaG"/>
    <property type="match status" value="1"/>
</dbReference>
<dbReference type="InterPro" id="IPR013264">
    <property type="entry name" value="DNAG_N"/>
</dbReference>
<comment type="cofactor">
    <cofactor evidence="12 13 14">
        <name>Zn(2+)</name>
        <dbReference type="ChEBI" id="CHEBI:29105"/>
    </cofactor>
    <text evidence="12 13 14">Binds 1 zinc ion per monomer.</text>
</comment>
<sequence>MGATRIPEDTVEKIRKAVDIVDVINDYVTLKKQGRNYFGLCPFHGENTPSFSVSPDKQIYHCFGCGTGGNAFSFLMEIEGFQFPEAVRHLGEKVGIHLPQLDQSPAHQKSNRDREVMQQAHELLTKLYHHCLLNTDQGQQALAYLKDRGFDEETIKTYNLGYAPDSWEFASAFLAKRGFQLDQVEQAGLIGKREFDGKYFDRFRDRIMFPIFDAKGNAIGFGGRVLGKGEPKYLNSPETKIFNKSKTLYGFHLARPQIRLTQQAVLFEGYVDVTSAWRAGVKNGVATLGTSLTEEQAKILSRNAEGITICYDSDNAGVNAAFRAAEMFAQTDCLVKIAKMPDGLDPDDYIRKYGAEAFLTNVIGTSLTVMSFKMDYFRRGKNLQDEGERMQYIEEVLQEISTLKKAVERDHYLRQLANEFSLSLDALKQQQHQFYKQSQKKQDKPFEKRDNKARKNFYVQRLLPAFHNAERLLLAHMIRNIEIAEKVQEEIGGAFNIEEYSAVAAYLYAYYAEGNQPNISAFLERLHEPQLIKTASELAMLEINEDISDKELDDYMKQILIYPKKMQIEEKEKEKKEAERRQDFLTAAKIAMEIIEIKKTFTNK</sequence>
<dbReference type="InterPro" id="IPR006171">
    <property type="entry name" value="TOPRIM_dom"/>
</dbReference>
<evidence type="ECO:0000259" key="15">
    <source>
        <dbReference type="PROSITE" id="PS50880"/>
    </source>
</evidence>
<dbReference type="Pfam" id="PF13155">
    <property type="entry name" value="Toprim_2"/>
    <property type="match status" value="1"/>
</dbReference>
<keyword evidence="9" id="KW-0460">Magnesium</keyword>
<dbReference type="RefSeq" id="WP_113804970.1">
    <property type="nucleotide sequence ID" value="NZ_QOCW01000004.1"/>
</dbReference>
<evidence type="ECO:0000256" key="10">
    <source>
        <dbReference type="ARBA" id="ARBA00023125"/>
    </source>
</evidence>
<proteinExistence type="inferred from homology"/>
<dbReference type="InterPro" id="IPR037068">
    <property type="entry name" value="DNA_primase_core_N_sf"/>
</dbReference>
<dbReference type="FunFam" id="3.90.580.10:FF:000001">
    <property type="entry name" value="DNA primase"/>
    <property type="match status" value="1"/>
</dbReference>
<dbReference type="Proteomes" id="UP000253314">
    <property type="component" value="Unassembled WGS sequence"/>
</dbReference>
<dbReference type="OrthoDB" id="9803773at2"/>
<keyword evidence="5 12" id="KW-0235">DNA replication</keyword>
<dbReference type="SMART" id="SM00493">
    <property type="entry name" value="TOPRIM"/>
    <property type="match status" value="1"/>
</dbReference>
<evidence type="ECO:0000256" key="9">
    <source>
        <dbReference type="ARBA" id="ARBA00022842"/>
    </source>
</evidence>
<dbReference type="EMBL" id="QOCW01000004">
    <property type="protein sequence ID" value="RBW70518.1"/>
    <property type="molecule type" value="Genomic_DNA"/>
</dbReference>
<organism evidence="16 17">
    <name type="scientific">Bacillus taeanensis</name>
    <dbReference type="NCBI Taxonomy" id="273032"/>
    <lineage>
        <taxon>Bacteria</taxon>
        <taxon>Bacillati</taxon>
        <taxon>Bacillota</taxon>
        <taxon>Bacilli</taxon>
        <taxon>Bacillales</taxon>
        <taxon>Bacillaceae</taxon>
        <taxon>Bacillus</taxon>
    </lineage>
</organism>
<dbReference type="InterPro" id="IPR036977">
    <property type="entry name" value="DNA_primase_Znf_CHC2"/>
</dbReference>
<evidence type="ECO:0000256" key="2">
    <source>
        <dbReference type="ARBA" id="ARBA00022515"/>
    </source>
</evidence>
<feature type="zinc finger region" description="CHC2-type" evidence="12 14">
    <location>
        <begin position="41"/>
        <end position="65"/>
    </location>
</feature>
<dbReference type="InterPro" id="IPR034151">
    <property type="entry name" value="TOPRIM_DnaG_bac"/>
</dbReference>
<dbReference type="Gene3D" id="6.10.140.360">
    <property type="match status" value="1"/>
</dbReference>
<dbReference type="InterPro" id="IPR006295">
    <property type="entry name" value="DNA_primase_DnaG"/>
</dbReference>
<dbReference type="Gene3D" id="1.10.860.10">
    <property type="entry name" value="DNAb Helicase, Chain A"/>
    <property type="match status" value="1"/>
</dbReference>
<keyword evidence="7 12" id="KW-0863">Zinc-finger</keyword>
<comment type="domain">
    <text evidence="12">Contains an N-terminal zinc-binding domain, a central core domain that contains the primase activity, and a C-terminal DnaB-binding domain.</text>
</comment>
<comment type="function">
    <text evidence="12 13">RNA polymerase that catalyzes the synthesis of short RNA molecules used as primers for DNA polymerase during DNA replication.</text>
</comment>
<dbReference type="Gene3D" id="3.90.580.10">
    <property type="entry name" value="Zinc finger, CHC2-type domain"/>
    <property type="match status" value="1"/>
</dbReference>
<comment type="subunit">
    <text evidence="12">Monomer. Interacts with DnaB.</text>
</comment>
<name>A0A366XY73_9BACI</name>